<accession>A0A919UL59</accession>
<dbReference type="EMBL" id="BOOA01000032">
    <property type="protein sequence ID" value="GIH25786.1"/>
    <property type="molecule type" value="Genomic_DNA"/>
</dbReference>
<keyword evidence="2" id="KW-1185">Reference proteome</keyword>
<organism evidence="1 2">
    <name type="scientific">Acrocarpospora phusangensis</name>
    <dbReference type="NCBI Taxonomy" id="1070424"/>
    <lineage>
        <taxon>Bacteria</taxon>
        <taxon>Bacillati</taxon>
        <taxon>Actinomycetota</taxon>
        <taxon>Actinomycetes</taxon>
        <taxon>Streptosporangiales</taxon>
        <taxon>Streptosporangiaceae</taxon>
        <taxon>Acrocarpospora</taxon>
    </lineage>
</organism>
<evidence type="ECO:0000313" key="1">
    <source>
        <dbReference type="EMBL" id="GIH25786.1"/>
    </source>
</evidence>
<protein>
    <recommendedName>
        <fullName evidence="3">Winged helix DNA-binding domain-containing protein</fullName>
    </recommendedName>
</protein>
<dbReference type="PANTHER" id="PTHR38479:SF2">
    <property type="entry name" value="WINGED HELIX DNA-BINDING DOMAIN-CONTAINING PROTEIN"/>
    <property type="match status" value="1"/>
</dbReference>
<dbReference type="AlphaFoldDB" id="A0A919UL59"/>
<dbReference type="RefSeq" id="WP_204042486.1">
    <property type="nucleotide sequence ID" value="NZ_BOOA01000032.1"/>
</dbReference>
<reference evidence="1" key="1">
    <citation type="submission" date="2021-01" db="EMBL/GenBank/DDBJ databases">
        <title>Whole genome shotgun sequence of Acrocarpospora phusangensis NBRC 108782.</title>
        <authorList>
            <person name="Komaki H."/>
            <person name="Tamura T."/>
        </authorList>
    </citation>
    <scope>NUCLEOTIDE SEQUENCE</scope>
    <source>
        <strain evidence="1">NBRC 108782</strain>
    </source>
</reference>
<dbReference type="InterPro" id="IPR009351">
    <property type="entry name" value="AlkZ-like"/>
</dbReference>
<name>A0A919UL59_9ACTN</name>
<sequence length="372" mass="40313">MKLTTEQVLSWRMRRQFLDRPPSAETTTIIKRLCGVQAQVASSAQHAVAVRRGTPDPTGVADRLHDRTIVKTSAMRGTLHLLTTEDAPAYLSLMAAPRTWERGSWQRVYVTVDQLAAITDAAREVLPGNLLTREELTAQIIGKTGDEQIAEHLRSGWGTVLKPLAWQGYLVYGPSDGNRVTFTSPETYLPGWTGLPAPEEAARTVIPTYLGAFGPASMALFDQWLTRGMSKKAHLKSWFADLEQSGTLTHVEVDGEPAYARTEDLDDLAAATPTTDVRLLPAFDQYVLGPGTANTQIIAANRRAEISKTAGWISPVVLSGGRVAGTWTTDSGTLDVVLFTEAGPVSRRAIEEEAEHLGAVLGTSLRVAVQTG</sequence>
<gene>
    <name evidence="1" type="ORF">Aph01nite_40960</name>
</gene>
<evidence type="ECO:0000313" key="2">
    <source>
        <dbReference type="Proteomes" id="UP000640052"/>
    </source>
</evidence>
<evidence type="ECO:0008006" key="3">
    <source>
        <dbReference type="Google" id="ProtNLM"/>
    </source>
</evidence>
<proteinExistence type="predicted"/>
<dbReference type="Proteomes" id="UP000640052">
    <property type="component" value="Unassembled WGS sequence"/>
</dbReference>
<dbReference type="Pfam" id="PF06224">
    <property type="entry name" value="AlkZ-like"/>
    <property type="match status" value="1"/>
</dbReference>
<dbReference type="PANTHER" id="PTHR38479">
    <property type="entry name" value="LMO0824 PROTEIN"/>
    <property type="match status" value="1"/>
</dbReference>
<comment type="caution">
    <text evidence="1">The sequence shown here is derived from an EMBL/GenBank/DDBJ whole genome shotgun (WGS) entry which is preliminary data.</text>
</comment>